<feature type="region of interest" description="Disordered" evidence="3">
    <location>
        <begin position="301"/>
        <end position="419"/>
    </location>
</feature>
<protein>
    <submittedName>
        <fullName evidence="4">Uncharacterized protein</fullName>
    </submittedName>
</protein>
<evidence type="ECO:0000256" key="2">
    <source>
        <dbReference type="ARBA" id="ARBA00022801"/>
    </source>
</evidence>
<reference evidence="4 5" key="1">
    <citation type="submission" date="2024-03" db="EMBL/GenBank/DDBJ databases">
        <title>A high-quality draft genome sequence of Diaporthe vaccinii, a causative agent of upright dieback and viscid rot disease in cranberry plants.</title>
        <authorList>
            <person name="Sarrasin M."/>
            <person name="Lang B.F."/>
            <person name="Burger G."/>
        </authorList>
    </citation>
    <scope>NUCLEOTIDE SEQUENCE [LARGE SCALE GENOMIC DNA]</scope>
    <source>
        <strain evidence="4 5">IS7</strain>
    </source>
</reference>
<gene>
    <name evidence="4" type="ORF">FJTKL_13123</name>
</gene>
<keyword evidence="5" id="KW-1185">Reference proteome</keyword>
<accession>A0ABR4EBG3</accession>
<keyword evidence="2" id="KW-0378">Hydrolase</keyword>
<proteinExistence type="inferred from homology"/>
<dbReference type="PANTHER" id="PTHR21661">
    <property type="entry name" value="EPOXIDE HYDROLASE 1-RELATED"/>
    <property type="match status" value="1"/>
</dbReference>
<comment type="caution">
    <text evidence="4">The sequence shown here is derived from an EMBL/GenBank/DDBJ whole genome shotgun (WGS) entry which is preliminary data.</text>
</comment>
<dbReference type="InterPro" id="IPR029058">
    <property type="entry name" value="AB_hydrolase_fold"/>
</dbReference>
<feature type="compositionally biased region" description="Gly residues" evidence="3">
    <location>
        <begin position="322"/>
        <end position="333"/>
    </location>
</feature>
<dbReference type="Gene3D" id="3.40.50.1820">
    <property type="entry name" value="alpha/beta hydrolase"/>
    <property type="match status" value="1"/>
</dbReference>
<comment type="similarity">
    <text evidence="1">Belongs to the peptidase S33 family.</text>
</comment>
<evidence type="ECO:0000313" key="5">
    <source>
        <dbReference type="Proteomes" id="UP001600888"/>
    </source>
</evidence>
<dbReference type="PANTHER" id="PTHR21661:SF71">
    <property type="entry name" value="EPOXIDE HYDROLASE N-TERMINAL DOMAIN-CONTAINING PROTEIN"/>
    <property type="match status" value="1"/>
</dbReference>
<sequence length="419" mass="44189">MLNTLMLRLGYQHYLVSNSGAAQSSPARIDWKLVESLSSGYPGACLGAHLISPPLCSPKLSEAPLEWAKWTIANVLNAPILGYSKEDLSAHKQATVALAQKKKALTPSEFGLNSVGLKEPNTLAYAMCDSPTGLLVFALKGLRLLAPRLPFTPEQIITFTNLAWLPGPEYAMRFWAHCATHDSDDNNARKEAAKKPATRPRVGITVFLGEAETGGEGGGTDTAALPEANERTVQVEAPTKVDAGAGYVCPAWANAHYSVLFSQRAHGVPGLLAWERPHVILTGLRGLAAEVLKADGRLRASPAEGDTVPLEGVVSPGDEAAGAGGEGGDGGGLQPPQRPVLEQGDSSRTQVASQPPSSPKGKEPEMASPITAAAADQDRNPGSPWAPVKDGEEEERSIREGTPDTVILVTAPKEDEDAR</sequence>
<feature type="compositionally biased region" description="Polar residues" evidence="3">
    <location>
        <begin position="344"/>
        <end position="355"/>
    </location>
</feature>
<evidence type="ECO:0000256" key="1">
    <source>
        <dbReference type="ARBA" id="ARBA00010088"/>
    </source>
</evidence>
<evidence type="ECO:0000256" key="3">
    <source>
        <dbReference type="SAM" id="MobiDB-lite"/>
    </source>
</evidence>
<evidence type="ECO:0000313" key="4">
    <source>
        <dbReference type="EMBL" id="KAL2279730.1"/>
    </source>
</evidence>
<organism evidence="4 5">
    <name type="scientific">Diaporthe vaccinii</name>
    <dbReference type="NCBI Taxonomy" id="105482"/>
    <lineage>
        <taxon>Eukaryota</taxon>
        <taxon>Fungi</taxon>
        <taxon>Dikarya</taxon>
        <taxon>Ascomycota</taxon>
        <taxon>Pezizomycotina</taxon>
        <taxon>Sordariomycetes</taxon>
        <taxon>Sordariomycetidae</taxon>
        <taxon>Diaporthales</taxon>
        <taxon>Diaporthaceae</taxon>
        <taxon>Diaporthe</taxon>
        <taxon>Diaporthe eres species complex</taxon>
    </lineage>
</organism>
<name>A0ABR4EBG3_9PEZI</name>
<dbReference type="Proteomes" id="UP001600888">
    <property type="component" value="Unassembled WGS sequence"/>
</dbReference>
<dbReference type="SUPFAM" id="SSF53474">
    <property type="entry name" value="alpha/beta-Hydrolases"/>
    <property type="match status" value="1"/>
</dbReference>
<dbReference type="EMBL" id="JBAWTH010000072">
    <property type="protein sequence ID" value="KAL2279730.1"/>
    <property type="molecule type" value="Genomic_DNA"/>
</dbReference>